<dbReference type="HOGENOM" id="CLU_2395707_0_0_9"/>
<dbReference type="AlphaFoldDB" id="D3AN97"/>
<gene>
    <name evidence="1" type="ORF">CLOSTHATH_05097</name>
</gene>
<comment type="caution">
    <text evidence="1">The sequence shown here is derived from an EMBL/GenBank/DDBJ whole genome shotgun (WGS) entry which is preliminary data.</text>
</comment>
<dbReference type="GeneID" id="93148629"/>
<dbReference type="EMBL" id="ACIO01000507">
    <property type="protein sequence ID" value="EFC96714.1"/>
    <property type="molecule type" value="Genomic_DNA"/>
</dbReference>
<dbReference type="Proteomes" id="UP000004968">
    <property type="component" value="Unassembled WGS sequence"/>
</dbReference>
<evidence type="ECO:0000313" key="1">
    <source>
        <dbReference type="EMBL" id="EFC96714.1"/>
    </source>
</evidence>
<reference evidence="1 2" key="1">
    <citation type="submission" date="2010-01" db="EMBL/GenBank/DDBJ databases">
        <authorList>
            <person name="Weinstock G."/>
            <person name="Sodergren E."/>
            <person name="Clifton S."/>
            <person name="Fulton L."/>
            <person name="Fulton B."/>
            <person name="Courtney L."/>
            <person name="Fronick C."/>
            <person name="Harrison M."/>
            <person name="Strong C."/>
            <person name="Farmer C."/>
            <person name="Delahaunty K."/>
            <person name="Markovic C."/>
            <person name="Hall O."/>
            <person name="Minx P."/>
            <person name="Tomlinson C."/>
            <person name="Mitreva M."/>
            <person name="Nelson J."/>
            <person name="Hou S."/>
            <person name="Wollam A."/>
            <person name="Pepin K.H."/>
            <person name="Johnson M."/>
            <person name="Bhonagiri V."/>
            <person name="Nash W.E."/>
            <person name="Warren W."/>
            <person name="Chinwalla A."/>
            <person name="Mardis E.R."/>
            <person name="Wilson R.K."/>
        </authorList>
    </citation>
    <scope>NUCLEOTIDE SEQUENCE [LARGE SCALE GENOMIC DNA]</scope>
    <source>
        <strain evidence="1 2">DSM 13479</strain>
    </source>
</reference>
<sequence length="93" mass="10411">MAFSKKYEVYDRGALLGQYYADEVSELIGIPLRRVSAYAASGARFLRRYTIEAVDDTEPGWAEEWDRVRIEKLAWLRGGGAVGQRGTGAVQQP</sequence>
<protein>
    <submittedName>
        <fullName evidence="1">Uncharacterized protein</fullName>
    </submittedName>
</protein>
<proteinExistence type="predicted"/>
<accession>D3AN97</accession>
<evidence type="ECO:0000313" key="2">
    <source>
        <dbReference type="Proteomes" id="UP000004968"/>
    </source>
</evidence>
<dbReference type="RefSeq" id="WP_006775526.1">
    <property type="nucleotide sequence ID" value="NZ_GG667732.1"/>
</dbReference>
<organism evidence="1 2">
    <name type="scientific">Hungatella hathewayi DSM 13479</name>
    <dbReference type="NCBI Taxonomy" id="566550"/>
    <lineage>
        <taxon>Bacteria</taxon>
        <taxon>Bacillati</taxon>
        <taxon>Bacillota</taxon>
        <taxon>Clostridia</taxon>
        <taxon>Lachnospirales</taxon>
        <taxon>Lachnospiraceae</taxon>
        <taxon>Hungatella</taxon>
    </lineage>
</organism>
<name>D3AN97_9FIRM</name>